<accession>X0VPV2</accession>
<proteinExistence type="predicted"/>
<sequence length="157" mass="18218">RKKSSLLIKIMMDAGLVRVKDPENFIPVIDYHMQRVLLRMGCVEIVDQDLRNKLKTREPLGSDEAIRSKCIEAINVISEVSGYQAVQMNDFFYPLGRSCCMEKILCVDRECNKDPCTFYKVVEMTSHEKCVFEGTCKGSGDAEYRRFWQPVVETHYY</sequence>
<reference evidence="1" key="1">
    <citation type="journal article" date="2014" name="Front. Microbiol.">
        <title>High frequency of phylogenetically diverse reductive dehalogenase-homologous genes in deep subseafloor sedimentary metagenomes.</title>
        <authorList>
            <person name="Kawai M."/>
            <person name="Futagami T."/>
            <person name="Toyoda A."/>
            <person name="Takaki Y."/>
            <person name="Nishi S."/>
            <person name="Hori S."/>
            <person name="Arai W."/>
            <person name="Tsubouchi T."/>
            <person name="Morono Y."/>
            <person name="Uchiyama I."/>
            <person name="Ito T."/>
            <person name="Fujiyama A."/>
            <person name="Inagaki F."/>
            <person name="Takami H."/>
        </authorList>
    </citation>
    <scope>NUCLEOTIDE SEQUENCE</scope>
    <source>
        <strain evidence="1">Expedition CK06-06</strain>
    </source>
</reference>
<dbReference type="AlphaFoldDB" id="X0VPV2"/>
<comment type="caution">
    <text evidence="1">The sequence shown here is derived from an EMBL/GenBank/DDBJ whole genome shotgun (WGS) entry which is preliminary data.</text>
</comment>
<organism evidence="1">
    <name type="scientific">marine sediment metagenome</name>
    <dbReference type="NCBI Taxonomy" id="412755"/>
    <lineage>
        <taxon>unclassified sequences</taxon>
        <taxon>metagenomes</taxon>
        <taxon>ecological metagenomes</taxon>
    </lineage>
</organism>
<name>X0VPV2_9ZZZZ</name>
<gene>
    <name evidence="1" type="ORF">S01H1_33800</name>
</gene>
<protein>
    <submittedName>
        <fullName evidence="1">Uncharacterized protein</fullName>
    </submittedName>
</protein>
<feature type="non-terminal residue" evidence="1">
    <location>
        <position position="1"/>
    </location>
</feature>
<dbReference type="EMBL" id="BARS01021002">
    <property type="protein sequence ID" value="GAG13187.1"/>
    <property type="molecule type" value="Genomic_DNA"/>
</dbReference>
<evidence type="ECO:0000313" key="1">
    <source>
        <dbReference type="EMBL" id="GAG13187.1"/>
    </source>
</evidence>